<evidence type="ECO:0000313" key="2">
    <source>
        <dbReference type="Proteomes" id="UP001156441"/>
    </source>
</evidence>
<gene>
    <name evidence="1" type="ORF">JT362_30865</name>
</gene>
<reference evidence="1 2" key="1">
    <citation type="submission" date="2021-02" db="EMBL/GenBank/DDBJ databases">
        <title>Actinophytocola xerophila sp. nov., isolated from soil of cotton cropping field.</title>
        <authorList>
            <person name="Huang R."/>
            <person name="Chen X."/>
            <person name="Ge X."/>
            <person name="Liu W."/>
        </authorList>
    </citation>
    <scope>NUCLEOTIDE SEQUENCE [LARGE SCALE GENOMIC DNA]</scope>
    <source>
        <strain evidence="1 2">S1-96</strain>
    </source>
</reference>
<evidence type="ECO:0000313" key="1">
    <source>
        <dbReference type="EMBL" id="MCT2587534.1"/>
    </source>
</evidence>
<dbReference type="RefSeq" id="WP_260195412.1">
    <property type="nucleotide sequence ID" value="NZ_JAFFZE010000025.1"/>
</dbReference>
<proteinExistence type="predicted"/>
<keyword evidence="2" id="KW-1185">Reference proteome</keyword>
<name>A0ABT2JI29_9PSEU</name>
<protein>
    <submittedName>
        <fullName evidence="1">Uncharacterized protein</fullName>
    </submittedName>
</protein>
<accession>A0ABT2JI29</accession>
<dbReference type="Proteomes" id="UP001156441">
    <property type="component" value="Unassembled WGS sequence"/>
</dbReference>
<sequence length="263" mass="28663">MARLNNSVKKGPVMSAINWNSGKLITLTQGDTATIEGLNSGQVYGFFFYNAAQNDATTIVDVTWSNAHPPQQVPVYGTTANQGLASVLLMSGDDSNTVAASILQGNPGADVQAFVCSVKMPVDTSGINNQPLPANGQPQAFRRFTRYFDVPASHWYDVTIESDVDQFIVVQFTEEMAEVIVVKSVANPKENVFPVGRVEKDKLFSIQPTEDERIQVNLQGDGTQTVWMNADSVQNSQNATITLQSLTARDGRPRQRQDPALPV</sequence>
<comment type="caution">
    <text evidence="1">The sequence shown here is derived from an EMBL/GenBank/DDBJ whole genome shotgun (WGS) entry which is preliminary data.</text>
</comment>
<organism evidence="1 2">
    <name type="scientific">Actinophytocola gossypii</name>
    <dbReference type="NCBI Taxonomy" id="2812003"/>
    <lineage>
        <taxon>Bacteria</taxon>
        <taxon>Bacillati</taxon>
        <taxon>Actinomycetota</taxon>
        <taxon>Actinomycetes</taxon>
        <taxon>Pseudonocardiales</taxon>
        <taxon>Pseudonocardiaceae</taxon>
    </lineage>
</organism>
<dbReference type="EMBL" id="JAFFZE010000025">
    <property type="protein sequence ID" value="MCT2587534.1"/>
    <property type="molecule type" value="Genomic_DNA"/>
</dbReference>